<comment type="caution">
    <text evidence="4">The sequence shown here is derived from an EMBL/GenBank/DDBJ whole genome shotgun (WGS) entry which is preliminary data.</text>
</comment>
<dbReference type="NCBIfam" id="NF005840">
    <property type="entry name" value="PRK07757.1"/>
    <property type="match status" value="1"/>
</dbReference>
<evidence type="ECO:0000259" key="3">
    <source>
        <dbReference type="PROSITE" id="PS51186"/>
    </source>
</evidence>
<protein>
    <submittedName>
        <fullName evidence="4">Acetyltransferase</fullName>
    </submittedName>
</protein>
<gene>
    <name evidence="4" type="ORF">KKC1_34980</name>
</gene>
<reference evidence="5" key="1">
    <citation type="journal article" date="2017" name="Appl. Environ. Microbiol.">
        <title>Genomic analysis of Calderihabitans maritimus KKC1, a thermophilic hydrogenogenic carboxydotrophic bacterium isolated from marine sediment.</title>
        <authorList>
            <person name="Omae K."/>
            <person name="Yoneda Y."/>
            <person name="Fukuyama Y."/>
            <person name="Yoshida T."/>
            <person name="Sako Y."/>
        </authorList>
    </citation>
    <scope>NUCLEOTIDE SEQUENCE [LARGE SCALE GENOMIC DNA]</scope>
    <source>
        <strain evidence="5">KKC1</strain>
    </source>
</reference>
<proteinExistence type="predicted"/>
<sequence length="159" mass="17863">MNIRKAHIRDIPAIQELINVYASQGLMLPRSLNSLCEGLRDFLVVEEAGKIVGVGALHILWTDLAEIRSLAIAPERVKNGLGLKIVRALLEEARQLGIEKVFTLTYQPGFFEKCGFHRVPKDALPQKAWKECFDCVKFPNCDEVPLLIELKDIQPNQTG</sequence>
<dbReference type="Gene3D" id="3.40.630.30">
    <property type="match status" value="1"/>
</dbReference>
<evidence type="ECO:0000313" key="4">
    <source>
        <dbReference type="EMBL" id="GAW94393.1"/>
    </source>
</evidence>
<dbReference type="InterPro" id="IPR016181">
    <property type="entry name" value="Acyl_CoA_acyltransferase"/>
</dbReference>
<evidence type="ECO:0000256" key="1">
    <source>
        <dbReference type="ARBA" id="ARBA00022679"/>
    </source>
</evidence>
<dbReference type="CDD" id="cd04301">
    <property type="entry name" value="NAT_SF"/>
    <property type="match status" value="1"/>
</dbReference>
<name>A0A1Z5HXY6_9FIRM</name>
<dbReference type="InterPro" id="IPR000182">
    <property type="entry name" value="GNAT_dom"/>
</dbReference>
<dbReference type="GO" id="GO:0008080">
    <property type="term" value="F:N-acetyltransferase activity"/>
    <property type="evidence" value="ECO:0007669"/>
    <property type="project" value="InterPro"/>
</dbReference>
<dbReference type="SUPFAM" id="SSF55729">
    <property type="entry name" value="Acyl-CoA N-acyltransferases (Nat)"/>
    <property type="match status" value="1"/>
</dbReference>
<dbReference type="RefSeq" id="WP_088555341.1">
    <property type="nucleotide sequence ID" value="NZ_BDGJ01000216.1"/>
</dbReference>
<dbReference type="OrthoDB" id="9793138at2"/>
<dbReference type="PROSITE" id="PS51186">
    <property type="entry name" value="GNAT"/>
    <property type="match status" value="1"/>
</dbReference>
<feature type="domain" description="N-acetyltransferase" evidence="3">
    <location>
        <begin position="1"/>
        <end position="142"/>
    </location>
</feature>
<accession>A0A1Z5HXY6</accession>
<dbReference type="GO" id="GO:0005737">
    <property type="term" value="C:cytoplasm"/>
    <property type="evidence" value="ECO:0007669"/>
    <property type="project" value="TreeGrafter"/>
</dbReference>
<keyword evidence="1 4" id="KW-0808">Transferase</keyword>
<keyword evidence="2" id="KW-0012">Acyltransferase</keyword>
<organism evidence="4 5">
    <name type="scientific">Calderihabitans maritimus</name>
    <dbReference type="NCBI Taxonomy" id="1246530"/>
    <lineage>
        <taxon>Bacteria</taxon>
        <taxon>Bacillati</taxon>
        <taxon>Bacillota</taxon>
        <taxon>Clostridia</taxon>
        <taxon>Neomoorellales</taxon>
        <taxon>Calderihabitantaceae</taxon>
        <taxon>Calderihabitans</taxon>
    </lineage>
</organism>
<dbReference type="InterPro" id="IPR045039">
    <property type="entry name" value="NSI-like"/>
</dbReference>
<evidence type="ECO:0000313" key="5">
    <source>
        <dbReference type="Proteomes" id="UP000197032"/>
    </source>
</evidence>
<keyword evidence="5" id="KW-1185">Reference proteome</keyword>
<evidence type="ECO:0000256" key="2">
    <source>
        <dbReference type="ARBA" id="ARBA00023315"/>
    </source>
</evidence>
<dbReference type="EMBL" id="BDGJ01000216">
    <property type="protein sequence ID" value="GAW94393.1"/>
    <property type="molecule type" value="Genomic_DNA"/>
</dbReference>
<dbReference type="Pfam" id="PF00583">
    <property type="entry name" value="Acetyltransf_1"/>
    <property type="match status" value="1"/>
</dbReference>
<dbReference type="PANTHER" id="PTHR43626">
    <property type="entry name" value="ACYL-COA N-ACYLTRANSFERASE"/>
    <property type="match status" value="1"/>
</dbReference>
<dbReference type="AlphaFoldDB" id="A0A1Z5HXY6"/>
<dbReference type="PANTHER" id="PTHR43626:SF4">
    <property type="entry name" value="GCN5-RELATED N-ACETYLTRANSFERASE 2, CHLOROPLASTIC"/>
    <property type="match status" value="1"/>
</dbReference>
<dbReference type="Proteomes" id="UP000197032">
    <property type="component" value="Unassembled WGS sequence"/>
</dbReference>